<comment type="caution">
    <text evidence="6">The sequence shown here is derived from an EMBL/GenBank/DDBJ whole genome shotgun (WGS) entry which is preliminary data.</text>
</comment>
<reference evidence="6 7" key="1">
    <citation type="submission" date="2022-08" db="EMBL/GenBank/DDBJ databases">
        <authorList>
            <person name="Zeman M."/>
            <person name="Kubasova T."/>
        </authorList>
    </citation>
    <scope>NUCLEOTIDE SEQUENCE [LARGE SCALE GENOMIC DNA]</scope>
    <source>
        <strain evidence="6 7">ET62</strain>
    </source>
</reference>
<evidence type="ECO:0000259" key="5">
    <source>
        <dbReference type="Pfam" id="PF22725"/>
    </source>
</evidence>
<accession>A0AAW5MYP8</accession>
<dbReference type="Proteomes" id="UP001204579">
    <property type="component" value="Unassembled WGS sequence"/>
</dbReference>
<evidence type="ECO:0000313" key="7">
    <source>
        <dbReference type="Proteomes" id="UP001204579"/>
    </source>
</evidence>
<protein>
    <submittedName>
        <fullName evidence="6">Gfo/Idh/MocA family oxidoreductase</fullName>
    </submittedName>
</protein>
<dbReference type="SUPFAM" id="SSF51735">
    <property type="entry name" value="NAD(P)-binding Rossmann-fold domains"/>
    <property type="match status" value="1"/>
</dbReference>
<name>A0AAW5MYP8_9BACT</name>
<dbReference type="RefSeq" id="WP_235301856.1">
    <property type="nucleotide sequence ID" value="NZ_JADYTI010000108.1"/>
</dbReference>
<comment type="function">
    <text evidence="3">Glycosidase.</text>
</comment>
<dbReference type="InterPro" id="IPR050984">
    <property type="entry name" value="Gfo/Idh/MocA_domain"/>
</dbReference>
<dbReference type="Gene3D" id="3.40.50.720">
    <property type="entry name" value="NAD(P)-binding Rossmann-like Domain"/>
    <property type="match status" value="1"/>
</dbReference>
<dbReference type="AlphaFoldDB" id="A0AAW5MYP8"/>
<keyword evidence="2" id="KW-0560">Oxidoreductase</keyword>
<evidence type="ECO:0000256" key="3">
    <source>
        <dbReference type="ARBA" id="ARBA00023763"/>
    </source>
</evidence>
<dbReference type="GO" id="GO:0016491">
    <property type="term" value="F:oxidoreductase activity"/>
    <property type="evidence" value="ECO:0007669"/>
    <property type="project" value="UniProtKB-KW"/>
</dbReference>
<proteinExistence type="inferred from homology"/>
<organism evidence="6 7">
    <name type="scientific">Phocaeicola barnesiae</name>
    <dbReference type="NCBI Taxonomy" id="376804"/>
    <lineage>
        <taxon>Bacteria</taxon>
        <taxon>Pseudomonadati</taxon>
        <taxon>Bacteroidota</taxon>
        <taxon>Bacteroidia</taxon>
        <taxon>Bacteroidales</taxon>
        <taxon>Bacteroidaceae</taxon>
        <taxon>Phocaeicola</taxon>
    </lineage>
</organism>
<dbReference type="GO" id="GO:0000166">
    <property type="term" value="F:nucleotide binding"/>
    <property type="evidence" value="ECO:0007669"/>
    <property type="project" value="InterPro"/>
</dbReference>
<evidence type="ECO:0000313" key="6">
    <source>
        <dbReference type="EMBL" id="MCR8873177.1"/>
    </source>
</evidence>
<dbReference type="SUPFAM" id="SSF55347">
    <property type="entry name" value="Glyceraldehyde-3-phosphate dehydrogenase-like, C-terminal domain"/>
    <property type="match status" value="1"/>
</dbReference>
<dbReference type="Pfam" id="PF22725">
    <property type="entry name" value="GFO_IDH_MocA_C3"/>
    <property type="match status" value="1"/>
</dbReference>
<dbReference type="Gene3D" id="3.30.360.10">
    <property type="entry name" value="Dihydrodipicolinate Reductase, domain 2"/>
    <property type="match status" value="1"/>
</dbReference>
<evidence type="ECO:0000256" key="2">
    <source>
        <dbReference type="ARBA" id="ARBA00023002"/>
    </source>
</evidence>
<evidence type="ECO:0000259" key="4">
    <source>
        <dbReference type="Pfam" id="PF01408"/>
    </source>
</evidence>
<dbReference type="EMBL" id="JANRHJ010000003">
    <property type="protein sequence ID" value="MCR8873177.1"/>
    <property type="molecule type" value="Genomic_DNA"/>
</dbReference>
<dbReference type="InterPro" id="IPR055170">
    <property type="entry name" value="GFO_IDH_MocA-like_dom"/>
</dbReference>
<dbReference type="InterPro" id="IPR036291">
    <property type="entry name" value="NAD(P)-bd_dom_sf"/>
</dbReference>
<comment type="similarity">
    <text evidence="1">Belongs to the Gfo/Idh/MocA family.</text>
</comment>
<dbReference type="PANTHER" id="PTHR22604:SF105">
    <property type="entry name" value="TRANS-1,2-DIHYDROBENZENE-1,2-DIOL DEHYDROGENASE"/>
    <property type="match status" value="1"/>
</dbReference>
<keyword evidence="7" id="KW-1185">Reference proteome</keyword>
<feature type="domain" description="Gfo/Idh/MocA-like oxidoreductase N-terminal" evidence="4">
    <location>
        <begin position="5"/>
        <end position="120"/>
    </location>
</feature>
<feature type="domain" description="GFO/IDH/MocA-like oxidoreductase" evidence="5">
    <location>
        <begin position="133"/>
        <end position="246"/>
    </location>
</feature>
<gene>
    <name evidence="6" type="ORF">NW209_03915</name>
</gene>
<sequence length="327" mass="36617">MQQKLKVGILGAGHIAQKMATTLMGMKEAELYAVAARELSRAEQFADEFHAQKAYGNYEALADDPDIDLIYIATPHSHHFGPARMCLLKGKPVLCEKAFTANAREAEELIRIAQEKQVFLAEAIWTRYMPFSRTIRELTESGIIGKPMMLTASLGYPIAHKERIVRLELCGGALYDLGVYPINFALMTFGNDLEKITSTCMKNEAGVDMQNSITFTYRDGRMAVMQTTAFCASDRQGIISGDKGYLVIDNINNPQQAVVYNTDHQETGRYTCPPQITGFEYQVLEAAEAIRQGAIEPASMPHAETLRVMRMLDSLRKEWGIRFPMDE</sequence>
<dbReference type="Pfam" id="PF01408">
    <property type="entry name" value="GFO_IDH_MocA"/>
    <property type="match status" value="1"/>
</dbReference>
<evidence type="ECO:0000256" key="1">
    <source>
        <dbReference type="ARBA" id="ARBA00010928"/>
    </source>
</evidence>
<dbReference type="PANTHER" id="PTHR22604">
    <property type="entry name" value="OXIDOREDUCTASES"/>
    <property type="match status" value="1"/>
</dbReference>
<dbReference type="InterPro" id="IPR000683">
    <property type="entry name" value="Gfo/Idh/MocA-like_OxRdtase_N"/>
</dbReference>